<dbReference type="InterPro" id="IPR001750">
    <property type="entry name" value="ND/Mrp_TM"/>
</dbReference>
<protein>
    <recommendedName>
        <fullName evidence="3">NADH:ubiquinone reductase (H(+)-translocating)</fullName>
        <ecNumber evidence="3">7.1.1.2</ecNumber>
    </recommendedName>
    <alternativeName>
        <fullName evidence="7">NADH dehydrogenase subunit 5</fullName>
    </alternativeName>
</protein>
<accession>A0A7G2CXA2</accession>
<feature type="transmembrane region" description="Helical" evidence="9">
    <location>
        <begin position="408"/>
        <end position="428"/>
    </location>
</feature>
<feature type="transmembrane region" description="Helical" evidence="9">
    <location>
        <begin position="144"/>
        <end position="166"/>
    </location>
</feature>
<dbReference type="GO" id="GO:0015990">
    <property type="term" value="P:electron transport coupled proton transport"/>
    <property type="evidence" value="ECO:0007669"/>
    <property type="project" value="TreeGrafter"/>
</dbReference>
<feature type="transmembrane region" description="Helical" evidence="9">
    <location>
        <begin position="530"/>
        <end position="550"/>
    </location>
</feature>
<feature type="transmembrane region" description="Helical" evidence="9">
    <location>
        <begin position="105"/>
        <end position="123"/>
    </location>
</feature>
<dbReference type="EC" id="7.1.1.2" evidence="3"/>
<reference evidence="11" key="1">
    <citation type="submission" date="2020-08" db="EMBL/GenBank/DDBJ databases">
        <authorList>
            <person name="Santos-Garcia D."/>
            <person name="Santos-Garcia D."/>
            <person name="Santos-Garcia D."/>
        </authorList>
    </citation>
    <scope>NUCLEOTIDE SEQUENCE [LARGE SCALE GENOMIC DNA]</scope>
</reference>
<keyword evidence="5 9" id="KW-1133">Transmembrane helix</keyword>
<organism evidence="11">
    <name type="scientific">Singhiella simplex</name>
    <dbReference type="NCBI Taxonomy" id="1608328"/>
    <lineage>
        <taxon>Eukaryota</taxon>
        <taxon>Metazoa</taxon>
        <taxon>Ecdysozoa</taxon>
        <taxon>Arthropoda</taxon>
        <taxon>Hexapoda</taxon>
        <taxon>Insecta</taxon>
        <taxon>Pterygota</taxon>
        <taxon>Neoptera</taxon>
        <taxon>Paraneoptera</taxon>
        <taxon>Hemiptera</taxon>
        <taxon>Sternorrhyncha</taxon>
        <taxon>Aleyrodoidea</taxon>
        <taxon>Aleyrodidae</taxon>
        <taxon>Aleyrodinae</taxon>
        <taxon>Singhiella</taxon>
    </lineage>
</organism>
<name>A0A7G2CXA2_9HEMI</name>
<evidence type="ECO:0000256" key="7">
    <source>
        <dbReference type="ARBA" id="ARBA00031027"/>
    </source>
</evidence>
<evidence type="ECO:0000256" key="9">
    <source>
        <dbReference type="SAM" id="Phobius"/>
    </source>
</evidence>
<evidence type="ECO:0000256" key="3">
    <source>
        <dbReference type="ARBA" id="ARBA00012944"/>
    </source>
</evidence>
<dbReference type="PANTHER" id="PTHR42829:SF2">
    <property type="entry name" value="NADH-UBIQUINONE OXIDOREDUCTASE CHAIN 5"/>
    <property type="match status" value="1"/>
</dbReference>
<evidence type="ECO:0000256" key="5">
    <source>
        <dbReference type="ARBA" id="ARBA00022989"/>
    </source>
</evidence>
<geneLocation type="mitochondrion" evidence="11"/>
<keyword evidence="11" id="KW-0496">Mitochondrion</keyword>
<evidence type="ECO:0000256" key="4">
    <source>
        <dbReference type="ARBA" id="ARBA00022692"/>
    </source>
</evidence>
<dbReference type="GO" id="GO:0008137">
    <property type="term" value="F:NADH dehydrogenase (ubiquinone) activity"/>
    <property type="evidence" value="ECO:0007669"/>
    <property type="project" value="UniProtKB-EC"/>
</dbReference>
<gene>
    <name evidence="11" type="primary">ND5</name>
    <name evidence="11" type="ORF">MTSISI_0005</name>
</gene>
<keyword evidence="4 9" id="KW-0812">Transmembrane</keyword>
<evidence type="ECO:0000259" key="10">
    <source>
        <dbReference type="Pfam" id="PF00361"/>
    </source>
</evidence>
<feature type="transmembrane region" description="Helical" evidence="9">
    <location>
        <begin position="205"/>
        <end position="221"/>
    </location>
</feature>
<evidence type="ECO:0000256" key="8">
    <source>
        <dbReference type="ARBA" id="ARBA00049551"/>
    </source>
</evidence>
<dbReference type="InterPro" id="IPR003945">
    <property type="entry name" value="NU5C-like"/>
</dbReference>
<feature type="transmembrane region" description="Helical" evidence="9">
    <location>
        <begin position="233"/>
        <end position="253"/>
    </location>
</feature>
<evidence type="ECO:0000256" key="6">
    <source>
        <dbReference type="ARBA" id="ARBA00023136"/>
    </source>
</evidence>
<evidence type="ECO:0000313" key="11">
    <source>
        <dbReference type="EMBL" id="CAD5105737.1"/>
    </source>
</evidence>
<feature type="transmembrane region" description="Helical" evidence="9">
    <location>
        <begin position="368"/>
        <end position="387"/>
    </location>
</feature>
<dbReference type="PRINTS" id="PR01434">
    <property type="entry name" value="NADHDHGNASE5"/>
</dbReference>
<feature type="transmembrane region" description="Helical" evidence="9">
    <location>
        <begin position="327"/>
        <end position="348"/>
    </location>
</feature>
<feature type="transmembrane region" description="Helical" evidence="9">
    <location>
        <begin position="55"/>
        <end position="74"/>
    </location>
</feature>
<proteinExistence type="predicted"/>
<evidence type="ECO:0000256" key="1">
    <source>
        <dbReference type="ARBA" id="ARBA00003257"/>
    </source>
</evidence>
<dbReference type="GO" id="GO:0003954">
    <property type="term" value="F:NADH dehydrogenase activity"/>
    <property type="evidence" value="ECO:0007669"/>
    <property type="project" value="TreeGrafter"/>
</dbReference>
<comment type="catalytic activity">
    <reaction evidence="8">
        <text>a ubiquinone + NADH + 5 H(+)(in) = a ubiquinol + NAD(+) + 4 H(+)(out)</text>
        <dbReference type="Rhea" id="RHEA:29091"/>
        <dbReference type="Rhea" id="RHEA-COMP:9565"/>
        <dbReference type="Rhea" id="RHEA-COMP:9566"/>
        <dbReference type="ChEBI" id="CHEBI:15378"/>
        <dbReference type="ChEBI" id="CHEBI:16389"/>
        <dbReference type="ChEBI" id="CHEBI:17976"/>
        <dbReference type="ChEBI" id="CHEBI:57540"/>
        <dbReference type="ChEBI" id="CHEBI:57945"/>
        <dbReference type="EC" id="7.1.1.2"/>
    </reaction>
</comment>
<comment type="subcellular location">
    <subcellularLocation>
        <location evidence="2">Membrane</location>
        <topology evidence="2">Multi-pass membrane protein</topology>
    </subcellularLocation>
</comment>
<dbReference type="GO" id="GO:0042773">
    <property type="term" value="P:ATP synthesis coupled electron transport"/>
    <property type="evidence" value="ECO:0007669"/>
    <property type="project" value="InterPro"/>
</dbReference>
<feature type="transmembrane region" description="Helical" evidence="9">
    <location>
        <begin position="81"/>
        <end position="99"/>
    </location>
</feature>
<dbReference type="AlphaFoldDB" id="A0A7G2CXA2"/>
<feature type="transmembrane region" description="Helical" evidence="9">
    <location>
        <begin position="443"/>
        <end position="463"/>
    </location>
</feature>
<keyword evidence="6 9" id="KW-0472">Membrane</keyword>
<dbReference type="GO" id="GO:0016020">
    <property type="term" value="C:membrane"/>
    <property type="evidence" value="ECO:0007669"/>
    <property type="project" value="UniProtKB-SubCell"/>
</dbReference>
<dbReference type="PANTHER" id="PTHR42829">
    <property type="entry name" value="NADH-UBIQUINONE OXIDOREDUCTASE CHAIN 5"/>
    <property type="match status" value="1"/>
</dbReference>
<comment type="function">
    <text evidence="1">Core subunit of the mitochondrial membrane respiratory chain NADH dehydrogenase (Complex I) that is believed to belong to the minimal assembly required for catalysis. Complex I functions in the transfer of electrons from NADH to the respiratory chain. The immediate electron acceptor for the enzyme is believed to be ubiquinone.</text>
</comment>
<feature type="domain" description="NADH:quinone oxidoreductase/Mrp antiporter transmembrane" evidence="10">
    <location>
        <begin position="99"/>
        <end position="372"/>
    </location>
</feature>
<sequence length="561" mass="62680">MLKLASTMIPIASAGAIVVTTIIPKMTSVMVEWTLMSTEWGSFKFMFLLDLKSSIFSLLVMIITLSIVIYSNYYMSANRLFFIKVVITFMVSMIVLIISPNMISMVLGWEGLGMSSFILIMFYQNKKSMMSAMFTMMMNRIGDATLVMGMVMMMNFSSWTISSTAFIENELIFTLMVISMFTKSAQIPFSSWLTEAMAAPTPVSALVHSSTLVTAGVYLMIRFEPKIKNSKLTLVVLIIAMMTLIMASMNSILESDVKKVIALSTLSQLSIMFVSISMSMFSMAFYHMIMHAMFKALIFLCSSTFISNSNTQNLTKMSSSSSNSMTTTISFNTASMVLCSFPFTASFYSKELILETVMTQNMVVLLKLSFMMSMAATTIYTVKLMILMNSTAMPNCTKMKSESASQQISKIMLVIPAITAGNELNWVVNTNYSVPYMTIQEKLVPLMMLGMVLMTAPLTNCSIISKNSKMKMMVNYMWYMKTMNLQFKKSSMALMLMSLKTVESGVIYQSQNTIMALTAKISKSAFTKTHSGFTTTAMTILMMVAIMVYLSSLKKAQCWSH</sequence>
<feature type="transmembrane region" description="Helical" evidence="9">
    <location>
        <begin position="12"/>
        <end position="35"/>
    </location>
</feature>
<evidence type="ECO:0000256" key="2">
    <source>
        <dbReference type="ARBA" id="ARBA00004141"/>
    </source>
</evidence>
<dbReference type="Pfam" id="PF00361">
    <property type="entry name" value="Proton_antipo_M"/>
    <property type="match status" value="1"/>
</dbReference>
<dbReference type="EMBL" id="LR877885">
    <property type="protein sequence ID" value="CAD5105737.1"/>
    <property type="molecule type" value="Genomic_DNA"/>
</dbReference>